<dbReference type="Proteomes" id="UP000461443">
    <property type="component" value="Unassembled WGS sequence"/>
</dbReference>
<name>A0A845SU71_9GAMM</name>
<dbReference type="PANTHER" id="PTHR30441">
    <property type="entry name" value="DUF748 DOMAIN-CONTAINING PROTEIN"/>
    <property type="match status" value="1"/>
</dbReference>
<dbReference type="RefSeq" id="WP_162368715.1">
    <property type="nucleotide sequence ID" value="NZ_WUBS01000028.1"/>
</dbReference>
<sequence>MRRFLTTLVILLAVLVAGITALVLLINPNDFRNYMVTKVEQRSGYRLRLDGDLRWHVWPQLSILAGRMTLTAPGAAVPVVSAENMRLDVHLWPLVSHQLSVKQVMLKGAVITITPDSEARRPENAPIAPAGTPEPEQHSGWSYDISSLKVNDSLLIWQREPNEQINLRDFNLDIEQTAARQADITFSSRINRDQRDVAVSLKGKADLSHYPRQLAASLDSFNYELHGPGMSAEGIKGEGRFTADYSATNQTIELGNMAFSANDSQLAGQASAKLGDVPVYQLDLTARRLNLDTLLGITPGGDNDTQNHHHTGKPVIAGATDDHPFSVLNGFNGQLNLSADQVIYHGLNITGFKTQADNRRGHLAINTLGGRLGDGEFSLPGMVDTTGPRPRFELQPSLKQVALGPLLQAFSLPQTLTGQLSVDGQLSGQSFTVEDFAQNWRGAGRMQLDNARLEGLNIQQLIQRAVERSNSSVTAQQRTETYSAVKQLTADATLDQGDLRLNDLAGDSDLMALTGNGVLDLPGRQCDVNLNIRVLKGWQGEPQLTEALIATTIPLRVYGPWDNLSYQLHVDQLLRDRLQDELKKRLDAWAQKNQAHPQNKNVQKLLDKL</sequence>
<evidence type="ECO:0000313" key="3">
    <source>
        <dbReference type="EMBL" id="NDL66011.1"/>
    </source>
</evidence>
<reference evidence="3 4" key="1">
    <citation type="submission" date="2019-12" db="EMBL/GenBank/DDBJ databases">
        <authorList>
            <person name="Lee S.D."/>
        </authorList>
    </citation>
    <scope>NUCLEOTIDE SEQUENCE [LARGE SCALE GENOMIC DNA]</scope>
    <source>
        <strain evidence="3 4">SAP-6</strain>
    </source>
</reference>
<dbReference type="PANTHER" id="PTHR30441:SF4">
    <property type="entry name" value="PROTEIN ASMA"/>
    <property type="match status" value="1"/>
</dbReference>
<evidence type="ECO:0000259" key="2">
    <source>
        <dbReference type="Pfam" id="PF05170"/>
    </source>
</evidence>
<evidence type="ECO:0000256" key="1">
    <source>
        <dbReference type="SAM" id="MobiDB-lite"/>
    </source>
</evidence>
<dbReference type="GO" id="GO:0090313">
    <property type="term" value="P:regulation of protein targeting to membrane"/>
    <property type="evidence" value="ECO:0007669"/>
    <property type="project" value="TreeGrafter"/>
</dbReference>
<accession>A0A845SU71</accession>
<gene>
    <name evidence="3" type="primary">asmA</name>
    <name evidence="3" type="ORF">GRH90_25115</name>
</gene>
<dbReference type="InterPro" id="IPR052894">
    <property type="entry name" value="AsmA-related"/>
</dbReference>
<feature type="domain" description="AsmA" evidence="2">
    <location>
        <begin position="1"/>
        <end position="200"/>
    </location>
</feature>
<dbReference type="NCBIfam" id="NF008091">
    <property type="entry name" value="PRK10833.1"/>
    <property type="match status" value="1"/>
</dbReference>
<protein>
    <submittedName>
        <fullName evidence="3">Outer membrane assembly protein AsmA</fullName>
    </submittedName>
</protein>
<reference evidence="3 4" key="2">
    <citation type="submission" date="2020-02" db="EMBL/GenBank/DDBJ databases">
        <title>The new genus of Enterobacteriales.</title>
        <authorList>
            <person name="Kim I.S."/>
        </authorList>
    </citation>
    <scope>NUCLEOTIDE SEQUENCE [LARGE SCALE GENOMIC DNA]</scope>
    <source>
        <strain evidence="3 4">SAP-6</strain>
    </source>
</reference>
<dbReference type="EMBL" id="WUBS01000028">
    <property type="protein sequence ID" value="NDL66011.1"/>
    <property type="molecule type" value="Genomic_DNA"/>
</dbReference>
<keyword evidence="4" id="KW-1185">Reference proteome</keyword>
<dbReference type="Pfam" id="PF05170">
    <property type="entry name" value="AsmA"/>
    <property type="match status" value="2"/>
</dbReference>
<dbReference type="GO" id="GO:0005886">
    <property type="term" value="C:plasma membrane"/>
    <property type="evidence" value="ECO:0007669"/>
    <property type="project" value="TreeGrafter"/>
</dbReference>
<evidence type="ECO:0000313" key="4">
    <source>
        <dbReference type="Proteomes" id="UP000461443"/>
    </source>
</evidence>
<comment type="caution">
    <text evidence="3">The sequence shown here is derived from an EMBL/GenBank/DDBJ whole genome shotgun (WGS) entry which is preliminary data.</text>
</comment>
<feature type="domain" description="AsmA" evidence="2">
    <location>
        <begin position="277"/>
        <end position="504"/>
    </location>
</feature>
<feature type="region of interest" description="Disordered" evidence="1">
    <location>
        <begin position="117"/>
        <end position="140"/>
    </location>
</feature>
<dbReference type="InterPro" id="IPR007844">
    <property type="entry name" value="AsmA"/>
</dbReference>
<organism evidence="3 4">
    <name type="scientific">Acerihabitans arboris</name>
    <dbReference type="NCBI Taxonomy" id="2691583"/>
    <lineage>
        <taxon>Bacteria</taxon>
        <taxon>Pseudomonadati</taxon>
        <taxon>Pseudomonadota</taxon>
        <taxon>Gammaproteobacteria</taxon>
        <taxon>Enterobacterales</taxon>
        <taxon>Pectobacteriaceae</taxon>
        <taxon>Acerihabitans</taxon>
    </lineage>
</organism>
<dbReference type="AlphaFoldDB" id="A0A845SU71"/>
<proteinExistence type="predicted"/>